<evidence type="ECO:0000313" key="1">
    <source>
        <dbReference type="EMBL" id="KAK4018185.1"/>
    </source>
</evidence>
<evidence type="ECO:0000313" key="2">
    <source>
        <dbReference type="Proteomes" id="UP001234178"/>
    </source>
</evidence>
<dbReference type="EMBL" id="JAOYFB010000036">
    <property type="protein sequence ID" value="KAK4018185.1"/>
    <property type="molecule type" value="Genomic_DNA"/>
</dbReference>
<comment type="caution">
    <text evidence="1">The sequence shown here is derived from an EMBL/GenBank/DDBJ whole genome shotgun (WGS) entry which is preliminary data.</text>
</comment>
<accession>A0ABQ9ZZ38</accession>
<keyword evidence="2" id="KW-1185">Reference proteome</keyword>
<reference evidence="1 2" key="1">
    <citation type="journal article" date="2023" name="Nucleic Acids Res.">
        <title>The hologenome of Daphnia magna reveals possible DNA methylation and microbiome-mediated evolution of the host genome.</title>
        <authorList>
            <person name="Chaturvedi A."/>
            <person name="Li X."/>
            <person name="Dhandapani V."/>
            <person name="Marshall H."/>
            <person name="Kissane S."/>
            <person name="Cuenca-Cambronero M."/>
            <person name="Asole G."/>
            <person name="Calvet F."/>
            <person name="Ruiz-Romero M."/>
            <person name="Marangio P."/>
            <person name="Guigo R."/>
            <person name="Rago D."/>
            <person name="Mirbahai L."/>
            <person name="Eastwood N."/>
            <person name="Colbourne J.K."/>
            <person name="Zhou J."/>
            <person name="Mallon E."/>
            <person name="Orsini L."/>
        </authorList>
    </citation>
    <scope>NUCLEOTIDE SEQUENCE [LARGE SCALE GENOMIC DNA]</scope>
    <source>
        <strain evidence="1">LRV0_1</strain>
    </source>
</reference>
<organism evidence="1 2">
    <name type="scientific">Daphnia magna</name>
    <dbReference type="NCBI Taxonomy" id="35525"/>
    <lineage>
        <taxon>Eukaryota</taxon>
        <taxon>Metazoa</taxon>
        <taxon>Ecdysozoa</taxon>
        <taxon>Arthropoda</taxon>
        <taxon>Crustacea</taxon>
        <taxon>Branchiopoda</taxon>
        <taxon>Diplostraca</taxon>
        <taxon>Cladocera</taxon>
        <taxon>Anomopoda</taxon>
        <taxon>Daphniidae</taxon>
        <taxon>Daphnia</taxon>
    </lineage>
</organism>
<sequence length="75" mass="8495">MEDDIEQHINGSFKLPVTYPSRFPPLEVLQTPRKDAHPRIVLRSPTFLSAANKDKCCFQCGYETANKISRPCTEG</sequence>
<gene>
    <name evidence="1" type="ORF">OUZ56_000253</name>
</gene>
<dbReference type="Proteomes" id="UP001234178">
    <property type="component" value="Unassembled WGS sequence"/>
</dbReference>
<proteinExistence type="predicted"/>
<protein>
    <submittedName>
        <fullName evidence="1">Uncharacterized protein</fullName>
    </submittedName>
</protein>
<name>A0ABQ9ZZ38_9CRUS</name>